<dbReference type="CTD" id="20252054"/>
<protein>
    <recommendedName>
        <fullName evidence="10">G-protein coupled receptors family 1 profile domain-containing protein</fullName>
    </recommendedName>
</protein>
<dbReference type="GO" id="GO:0004930">
    <property type="term" value="F:G protein-coupled receptor activity"/>
    <property type="evidence" value="ECO:0007669"/>
    <property type="project" value="UniProtKB-KW"/>
</dbReference>
<name>V3ZSV7_LOTGI</name>
<dbReference type="HOGENOM" id="CLU_009579_6_4_1"/>
<dbReference type="STRING" id="225164.V3ZSV7"/>
<feature type="non-terminal residue" evidence="11">
    <location>
        <position position="1"/>
    </location>
</feature>
<evidence type="ECO:0000256" key="2">
    <source>
        <dbReference type="ARBA" id="ARBA00022692"/>
    </source>
</evidence>
<feature type="transmembrane region" description="Helical" evidence="9">
    <location>
        <begin position="118"/>
        <end position="139"/>
    </location>
</feature>
<proteinExistence type="inferred from homology"/>
<dbReference type="OrthoDB" id="10037617at2759"/>
<feature type="domain" description="G-protein coupled receptors family 1 profile" evidence="10">
    <location>
        <begin position="17"/>
        <end position="288"/>
    </location>
</feature>
<keyword evidence="12" id="KW-1185">Reference proteome</keyword>
<keyword evidence="7 8" id="KW-0807">Transducer</keyword>
<evidence type="ECO:0000313" key="12">
    <source>
        <dbReference type="Proteomes" id="UP000030746"/>
    </source>
</evidence>
<dbReference type="SUPFAM" id="SSF81321">
    <property type="entry name" value="Family A G protein-coupled receptor-like"/>
    <property type="match status" value="1"/>
</dbReference>
<keyword evidence="3 9" id="KW-1133">Transmembrane helix</keyword>
<evidence type="ECO:0000256" key="3">
    <source>
        <dbReference type="ARBA" id="ARBA00022989"/>
    </source>
</evidence>
<evidence type="ECO:0000256" key="5">
    <source>
        <dbReference type="ARBA" id="ARBA00023136"/>
    </source>
</evidence>
<dbReference type="OMA" id="FEETWTY"/>
<evidence type="ECO:0000256" key="7">
    <source>
        <dbReference type="ARBA" id="ARBA00023224"/>
    </source>
</evidence>
<accession>V3ZSV7</accession>
<feature type="transmembrane region" description="Helical" evidence="9">
    <location>
        <begin position="176"/>
        <end position="198"/>
    </location>
</feature>
<dbReference type="PRINTS" id="PR00237">
    <property type="entry name" value="GPCRRHODOPSN"/>
</dbReference>
<dbReference type="Gene3D" id="1.20.1070.10">
    <property type="entry name" value="Rhodopsin 7-helix transmembrane proteins"/>
    <property type="match status" value="1"/>
</dbReference>
<dbReference type="InterPro" id="IPR017452">
    <property type="entry name" value="GPCR_Rhodpsn_7TM"/>
</dbReference>
<dbReference type="PROSITE" id="PS00237">
    <property type="entry name" value="G_PROTEIN_RECEP_F1_1"/>
    <property type="match status" value="1"/>
</dbReference>
<dbReference type="InterPro" id="IPR000276">
    <property type="entry name" value="GPCR_Rhodpsn"/>
</dbReference>
<dbReference type="KEGG" id="lgi:LOTGIDRAFT_72565"/>
<gene>
    <name evidence="11" type="ORF">LOTGIDRAFT_72565</name>
</gene>
<comment type="subcellular location">
    <subcellularLocation>
        <location evidence="1">Membrane</location>
        <topology evidence="1">Multi-pass membrane protein</topology>
    </subcellularLocation>
</comment>
<keyword evidence="4 8" id="KW-0297">G-protein coupled receptor</keyword>
<organism evidence="11 12">
    <name type="scientific">Lottia gigantea</name>
    <name type="common">Giant owl limpet</name>
    <dbReference type="NCBI Taxonomy" id="225164"/>
    <lineage>
        <taxon>Eukaryota</taxon>
        <taxon>Metazoa</taxon>
        <taxon>Spiralia</taxon>
        <taxon>Lophotrochozoa</taxon>
        <taxon>Mollusca</taxon>
        <taxon>Gastropoda</taxon>
        <taxon>Patellogastropoda</taxon>
        <taxon>Lottioidea</taxon>
        <taxon>Lottiidae</taxon>
        <taxon>Lottia</taxon>
    </lineage>
</organism>
<evidence type="ECO:0000256" key="6">
    <source>
        <dbReference type="ARBA" id="ARBA00023170"/>
    </source>
</evidence>
<feature type="transmembrane region" description="Helical" evidence="9">
    <location>
        <begin position="6"/>
        <end position="26"/>
    </location>
</feature>
<dbReference type="EMBL" id="KB201802">
    <property type="protein sequence ID" value="ESO94528.1"/>
    <property type="molecule type" value="Genomic_DNA"/>
</dbReference>
<evidence type="ECO:0000256" key="9">
    <source>
        <dbReference type="SAM" id="Phobius"/>
    </source>
</evidence>
<evidence type="ECO:0000256" key="8">
    <source>
        <dbReference type="RuleBase" id="RU000688"/>
    </source>
</evidence>
<keyword evidence="2 8" id="KW-0812">Transmembrane</keyword>
<dbReference type="GeneID" id="20252054"/>
<dbReference type="PANTHER" id="PTHR45695:SF9">
    <property type="entry name" value="LEUCOKININ RECEPTOR"/>
    <property type="match status" value="1"/>
</dbReference>
<feature type="transmembrane region" description="Helical" evidence="9">
    <location>
        <begin position="79"/>
        <end position="97"/>
    </location>
</feature>
<evidence type="ECO:0000259" key="10">
    <source>
        <dbReference type="PROSITE" id="PS50262"/>
    </source>
</evidence>
<dbReference type="GO" id="GO:0005886">
    <property type="term" value="C:plasma membrane"/>
    <property type="evidence" value="ECO:0007669"/>
    <property type="project" value="TreeGrafter"/>
</dbReference>
<dbReference type="CDD" id="cd00637">
    <property type="entry name" value="7tm_classA_rhodopsin-like"/>
    <property type="match status" value="1"/>
</dbReference>
<dbReference type="Proteomes" id="UP000030746">
    <property type="component" value="Unassembled WGS sequence"/>
</dbReference>
<comment type="similarity">
    <text evidence="8">Belongs to the G-protein coupled receptor 1 family.</text>
</comment>
<keyword evidence="5 9" id="KW-0472">Membrane</keyword>
<dbReference type="RefSeq" id="XP_009054709.1">
    <property type="nucleotide sequence ID" value="XM_009056461.1"/>
</dbReference>
<dbReference type="PANTHER" id="PTHR45695">
    <property type="entry name" value="LEUCOKININ RECEPTOR-RELATED"/>
    <property type="match status" value="1"/>
</dbReference>
<dbReference type="PROSITE" id="PS50262">
    <property type="entry name" value="G_PROTEIN_RECEP_F1_2"/>
    <property type="match status" value="1"/>
</dbReference>
<evidence type="ECO:0000256" key="4">
    <source>
        <dbReference type="ARBA" id="ARBA00023040"/>
    </source>
</evidence>
<sequence>ICFSFIFFVIGIVGIVGNGLVMYAILCDNKMRASGTNLLITNLAFADILIMIFGIPEIVQFMINKGWILDTISCKTNRYILVTSLYGSVLTLMSICIERYIGIIHPIKAHILCNRRRIVVVIALIWPSSCLAGAPTLIFNQILPGHPNLPGLKYCMLSFPQNPDLYFLVFKYTEFGLFYVFPLMIQVALYCIVAKHLFMGSEKLHRRLTVLDENGFAKERSSEAVQARKGVVKMLIMSVVVYFVSYSPHQVLLVYNTFNPKHFHDNWTFRVFVMIIAYINSAANPILYSIFSQNFR</sequence>
<dbReference type="AlphaFoldDB" id="V3ZSV7"/>
<evidence type="ECO:0000256" key="1">
    <source>
        <dbReference type="ARBA" id="ARBA00004141"/>
    </source>
</evidence>
<feature type="non-terminal residue" evidence="11">
    <location>
        <position position="296"/>
    </location>
</feature>
<reference evidence="11 12" key="1">
    <citation type="journal article" date="2013" name="Nature">
        <title>Insights into bilaterian evolution from three spiralian genomes.</title>
        <authorList>
            <person name="Simakov O."/>
            <person name="Marletaz F."/>
            <person name="Cho S.J."/>
            <person name="Edsinger-Gonzales E."/>
            <person name="Havlak P."/>
            <person name="Hellsten U."/>
            <person name="Kuo D.H."/>
            <person name="Larsson T."/>
            <person name="Lv J."/>
            <person name="Arendt D."/>
            <person name="Savage R."/>
            <person name="Osoegawa K."/>
            <person name="de Jong P."/>
            <person name="Grimwood J."/>
            <person name="Chapman J.A."/>
            <person name="Shapiro H."/>
            <person name="Aerts A."/>
            <person name="Otillar R.P."/>
            <person name="Terry A.Y."/>
            <person name="Boore J.L."/>
            <person name="Grigoriev I.V."/>
            <person name="Lindberg D.R."/>
            <person name="Seaver E.C."/>
            <person name="Weisblat D.A."/>
            <person name="Putnam N.H."/>
            <person name="Rokhsar D.S."/>
        </authorList>
    </citation>
    <scope>NUCLEOTIDE SEQUENCE [LARGE SCALE GENOMIC DNA]</scope>
</reference>
<dbReference type="Pfam" id="PF00001">
    <property type="entry name" value="7tm_1"/>
    <property type="match status" value="1"/>
</dbReference>
<keyword evidence="6 8" id="KW-0675">Receptor</keyword>
<feature type="transmembrane region" description="Helical" evidence="9">
    <location>
        <begin position="267"/>
        <end position="291"/>
    </location>
</feature>
<feature type="transmembrane region" description="Helical" evidence="9">
    <location>
        <begin position="230"/>
        <end position="247"/>
    </location>
</feature>
<dbReference type="PRINTS" id="PR01157">
    <property type="entry name" value="P2YPURNOCPTR"/>
</dbReference>
<feature type="transmembrane region" description="Helical" evidence="9">
    <location>
        <begin position="38"/>
        <end position="59"/>
    </location>
</feature>
<evidence type="ECO:0000313" key="11">
    <source>
        <dbReference type="EMBL" id="ESO94528.1"/>
    </source>
</evidence>